<dbReference type="EMBL" id="LR134355">
    <property type="protein sequence ID" value="VEG48368.1"/>
    <property type="molecule type" value="Genomic_DNA"/>
</dbReference>
<dbReference type="RefSeq" id="WP_126334182.1">
    <property type="nucleotide sequence ID" value="NZ_AP022604.1"/>
</dbReference>
<proteinExistence type="predicted"/>
<feature type="transmembrane region" description="Helical" evidence="1">
    <location>
        <begin position="187"/>
        <end position="203"/>
    </location>
</feature>
<keyword evidence="1" id="KW-0472">Membrane</keyword>
<keyword evidence="3" id="KW-1185">Reference proteome</keyword>
<feature type="transmembrane region" description="Helical" evidence="1">
    <location>
        <begin position="155"/>
        <end position="175"/>
    </location>
</feature>
<keyword evidence="1" id="KW-1133">Transmembrane helix</keyword>
<gene>
    <name evidence="2" type="ORF">NCTC10485_02662</name>
</gene>
<dbReference type="OrthoDB" id="4620938at2"/>
<feature type="transmembrane region" description="Helical" evidence="1">
    <location>
        <begin position="65"/>
        <end position="87"/>
    </location>
</feature>
<evidence type="ECO:0000256" key="1">
    <source>
        <dbReference type="SAM" id="Phobius"/>
    </source>
</evidence>
<dbReference type="Proteomes" id="UP000282551">
    <property type="component" value="Chromosome"/>
</dbReference>
<protein>
    <submittedName>
        <fullName evidence="2">Protein of uncharacterized function (DUF998)</fullName>
    </submittedName>
</protein>
<reference evidence="2 3" key="1">
    <citation type="submission" date="2018-12" db="EMBL/GenBank/DDBJ databases">
        <authorList>
            <consortium name="Pathogen Informatics"/>
        </authorList>
    </citation>
    <scope>NUCLEOTIDE SEQUENCE [LARGE SCALE GENOMIC DNA]</scope>
    <source>
        <strain evidence="2 3">NCTC10485</strain>
    </source>
</reference>
<dbReference type="AlphaFoldDB" id="A0A3S4S9V6"/>
<accession>A0A3S4S9V6</accession>
<name>A0A3S4S9V6_MYCCI</name>
<sequence length="224" mass="23154">MTRILTALAGPRTALVAALTTLCFFAAEWVVSATWRGHYSYREDRIGPLGVAFCGTEGTWPCSALYPVLNIATVLTGLAIITLALSWMAARSVAATHGVLLAAAGAGFAVSGIFTEQVSYPTYATGLAVFTVLGPIAMLLIGASNTTRLPASAKLFAAVVGLLGIIARFAYTGHFVTLLGSGGTERVAVYSVLIAAIVLGVSGRHARTEVTIPESPAELEAAEP</sequence>
<evidence type="ECO:0000313" key="3">
    <source>
        <dbReference type="Proteomes" id="UP000282551"/>
    </source>
</evidence>
<organism evidence="2 3">
    <name type="scientific">Mycolicibacterium chitae</name>
    <name type="common">Mycobacterium chitae</name>
    <dbReference type="NCBI Taxonomy" id="1792"/>
    <lineage>
        <taxon>Bacteria</taxon>
        <taxon>Bacillati</taxon>
        <taxon>Actinomycetota</taxon>
        <taxon>Actinomycetes</taxon>
        <taxon>Mycobacteriales</taxon>
        <taxon>Mycobacteriaceae</taxon>
        <taxon>Mycolicibacterium</taxon>
    </lineage>
</organism>
<feature type="transmembrane region" description="Helical" evidence="1">
    <location>
        <begin position="94"/>
        <end position="114"/>
    </location>
</feature>
<keyword evidence="1" id="KW-0812">Transmembrane</keyword>
<evidence type="ECO:0000313" key="2">
    <source>
        <dbReference type="EMBL" id="VEG48368.1"/>
    </source>
</evidence>
<feature type="transmembrane region" description="Helical" evidence="1">
    <location>
        <begin position="120"/>
        <end position="143"/>
    </location>
</feature>